<dbReference type="AlphaFoldDB" id="A0A8D8VGN0"/>
<name>A0A8D8VGN0_9HEMI</name>
<evidence type="ECO:0000256" key="1">
    <source>
        <dbReference type="SAM" id="Phobius"/>
    </source>
</evidence>
<feature type="transmembrane region" description="Helical" evidence="1">
    <location>
        <begin position="78"/>
        <end position="101"/>
    </location>
</feature>
<accession>A0A8D8VGN0</accession>
<evidence type="ECO:0000313" key="2">
    <source>
        <dbReference type="EMBL" id="CAG6721046.1"/>
    </source>
</evidence>
<keyword evidence="1" id="KW-0812">Transmembrane</keyword>
<dbReference type="EMBL" id="HBUF01361537">
    <property type="protein sequence ID" value="CAG6721046.1"/>
    <property type="molecule type" value="Transcribed_RNA"/>
</dbReference>
<dbReference type="EMBL" id="HBUF01361534">
    <property type="protein sequence ID" value="CAG6721037.1"/>
    <property type="molecule type" value="Transcribed_RNA"/>
</dbReference>
<proteinExistence type="predicted"/>
<reference evidence="2" key="1">
    <citation type="submission" date="2021-05" db="EMBL/GenBank/DDBJ databases">
        <authorList>
            <person name="Alioto T."/>
            <person name="Alioto T."/>
            <person name="Gomez Garrido J."/>
        </authorList>
    </citation>
    <scope>NUCLEOTIDE SEQUENCE</scope>
</reference>
<sequence length="133" mass="15473">MLHIKEMARGGPTRFKKIKNKTNQTPCLEEKKSSLSKVMIVSMMLATAENGALRFLIISYENNKMVTIFKITRDRLTCMGMFFIIIIFFSFYLISLAHISLSLHFLHSLSLSLTRISHRSHLHLTILIFFFFL</sequence>
<dbReference type="EMBL" id="HBUF01361536">
    <property type="protein sequence ID" value="CAG6721043.1"/>
    <property type="molecule type" value="Transcribed_RNA"/>
</dbReference>
<protein>
    <submittedName>
        <fullName evidence="2">Uncharacterized protein</fullName>
    </submittedName>
</protein>
<organism evidence="2">
    <name type="scientific">Cacopsylla melanoneura</name>
    <dbReference type="NCBI Taxonomy" id="428564"/>
    <lineage>
        <taxon>Eukaryota</taxon>
        <taxon>Metazoa</taxon>
        <taxon>Ecdysozoa</taxon>
        <taxon>Arthropoda</taxon>
        <taxon>Hexapoda</taxon>
        <taxon>Insecta</taxon>
        <taxon>Pterygota</taxon>
        <taxon>Neoptera</taxon>
        <taxon>Paraneoptera</taxon>
        <taxon>Hemiptera</taxon>
        <taxon>Sternorrhyncha</taxon>
        <taxon>Psylloidea</taxon>
        <taxon>Psyllidae</taxon>
        <taxon>Psyllinae</taxon>
        <taxon>Cacopsylla</taxon>
    </lineage>
</organism>
<keyword evidence="1" id="KW-1133">Transmembrane helix</keyword>
<dbReference type="EMBL" id="HBUF01361535">
    <property type="protein sequence ID" value="CAG6721040.1"/>
    <property type="molecule type" value="Transcribed_RNA"/>
</dbReference>
<keyword evidence="1" id="KW-0472">Membrane</keyword>